<dbReference type="RefSeq" id="WP_176283865.1">
    <property type="nucleotide sequence ID" value="NZ_AP026781.1"/>
</dbReference>
<reference evidence="1 2" key="1">
    <citation type="submission" date="2020-06" db="EMBL/GenBank/DDBJ databases">
        <title>Photobacterium damselae subsp. damselae comparative genomics.</title>
        <authorList>
            <person name="Osorio C.R."/>
        </authorList>
    </citation>
    <scope>NUCLEOTIDE SEQUENCE [LARGE SCALE GENOMIC DNA]</scope>
    <source>
        <strain evidence="1 2">TW250/03</strain>
    </source>
</reference>
<evidence type="ECO:0000313" key="2">
    <source>
        <dbReference type="Proteomes" id="UP000533429"/>
    </source>
</evidence>
<gene>
    <name evidence="1" type="primary">csy2</name>
    <name evidence="1" type="ORF">HWA77_00090</name>
</gene>
<accession>A0A7Y7Q9G6</accession>
<dbReference type="InterPro" id="IPR013398">
    <property type="entry name" value="CRISPR-assoc_prot_Csy2"/>
</dbReference>
<protein>
    <submittedName>
        <fullName evidence="1">Type I-F CRISPR-associated protein Csy2</fullName>
    </submittedName>
</protein>
<dbReference type="CDD" id="cd09736">
    <property type="entry name" value="Csy2_I-F"/>
    <property type="match status" value="1"/>
</dbReference>
<sequence>MEQYLVLKQIDVTNANAISGFTYGFPAITHFLGYVHALSRKLTHRGITLSDVAVVCHQHQTHAYRESSYEPYSFALTRNPLTKEGKTAPINEEGRMSMTVSLIIKASGIPNHVDSEKQATCELIKQLAEQQKLAGGRIVSIRSCQLAKDNATAKTLLRGLLPGFVLVDRSDLMAINEQDQETVSHWLSFSALKYQSVELKKYDESQDREESYIEWQRIAKPAGYLVPIQIGYKAISPLYEAGTVANVRDIETSVSFVEAVHSIGEWVGAPSRISSMDQILWRYHYHAPFYVAHSQQQSMNGDLMPISPDNKIEYNEDY</sequence>
<name>A0A7Y7Q9G6_PHODD</name>
<dbReference type="AlphaFoldDB" id="A0A7Y7Q9G6"/>
<proteinExistence type="predicted"/>
<dbReference type="Pfam" id="PF09614">
    <property type="entry name" value="Cas_Csy2"/>
    <property type="match status" value="1"/>
</dbReference>
<dbReference type="EMBL" id="JABXOR010000007">
    <property type="protein sequence ID" value="NVO98601.1"/>
    <property type="molecule type" value="Genomic_DNA"/>
</dbReference>
<dbReference type="Proteomes" id="UP000533429">
    <property type="component" value="Unassembled WGS sequence"/>
</dbReference>
<dbReference type="NCBIfam" id="TIGR02565">
    <property type="entry name" value="cas_Csy2"/>
    <property type="match status" value="1"/>
</dbReference>
<evidence type="ECO:0000313" key="1">
    <source>
        <dbReference type="EMBL" id="NVO98601.1"/>
    </source>
</evidence>
<comment type="caution">
    <text evidence="1">The sequence shown here is derived from an EMBL/GenBank/DDBJ whole genome shotgun (WGS) entry which is preliminary data.</text>
</comment>
<organism evidence="1 2">
    <name type="scientific">Photobacterium damselae subsp. damselae</name>
    <name type="common">Listonella damsela</name>
    <dbReference type="NCBI Taxonomy" id="85581"/>
    <lineage>
        <taxon>Bacteria</taxon>
        <taxon>Pseudomonadati</taxon>
        <taxon>Pseudomonadota</taxon>
        <taxon>Gammaproteobacteria</taxon>
        <taxon>Vibrionales</taxon>
        <taxon>Vibrionaceae</taxon>
        <taxon>Photobacterium</taxon>
    </lineage>
</organism>